<proteinExistence type="predicted"/>
<name>A0ABP8V0G5_9GAMM</name>
<evidence type="ECO:0008006" key="8">
    <source>
        <dbReference type="Google" id="ProtNLM"/>
    </source>
</evidence>
<evidence type="ECO:0000256" key="1">
    <source>
        <dbReference type="ARBA" id="ARBA00022475"/>
    </source>
</evidence>
<evidence type="ECO:0000313" key="7">
    <source>
        <dbReference type="Proteomes" id="UP001500604"/>
    </source>
</evidence>
<dbReference type="EMBL" id="BAABFL010000131">
    <property type="protein sequence ID" value="GAA4649362.1"/>
    <property type="molecule type" value="Genomic_DNA"/>
</dbReference>
<dbReference type="Pfam" id="PF02300">
    <property type="entry name" value="Fumarate_red_C"/>
    <property type="match status" value="1"/>
</dbReference>
<comment type="caution">
    <text evidence="6">The sequence shown here is derived from an EMBL/GenBank/DDBJ whole genome shotgun (WGS) entry which is preliminary data.</text>
</comment>
<evidence type="ECO:0000313" key="6">
    <source>
        <dbReference type="EMBL" id="GAA4649362.1"/>
    </source>
</evidence>
<protein>
    <recommendedName>
        <fullName evidence="8">Fumarate reductase subunit C</fullName>
    </recommendedName>
</protein>
<feature type="transmembrane region" description="Helical" evidence="5">
    <location>
        <begin position="64"/>
        <end position="86"/>
    </location>
</feature>
<gene>
    <name evidence="6" type="ORF">GCM10023116_16360</name>
</gene>
<evidence type="ECO:0000256" key="2">
    <source>
        <dbReference type="ARBA" id="ARBA00022692"/>
    </source>
</evidence>
<keyword evidence="1" id="KW-1003">Cell membrane</keyword>
<dbReference type="InterPro" id="IPR034804">
    <property type="entry name" value="SQR/QFR_C/D"/>
</dbReference>
<keyword evidence="3 5" id="KW-1133">Transmembrane helix</keyword>
<feature type="transmembrane region" description="Helical" evidence="5">
    <location>
        <begin position="106"/>
        <end position="128"/>
    </location>
</feature>
<dbReference type="Proteomes" id="UP001500604">
    <property type="component" value="Unassembled WGS sequence"/>
</dbReference>
<sequence>MSRRPYKPVMSKTWYLKQPSYRNYMIREMSSVFIGLWTLNLLIGLGKLIQGPATWSQWLALQAHPLMILFSAVTLALALYHSLTWFRAVPQVMRIQIGTSFVPAKLITNAHIGAMVGFSAIVLLATLWGV</sequence>
<dbReference type="Gene3D" id="1.20.1300.10">
    <property type="entry name" value="Fumarate reductase/succinate dehydrogenase, transmembrane subunit"/>
    <property type="match status" value="1"/>
</dbReference>
<dbReference type="SUPFAM" id="SSF81343">
    <property type="entry name" value="Fumarate reductase respiratory complex transmembrane subunits"/>
    <property type="match status" value="1"/>
</dbReference>
<evidence type="ECO:0000256" key="4">
    <source>
        <dbReference type="ARBA" id="ARBA00023136"/>
    </source>
</evidence>
<keyword evidence="7" id="KW-1185">Reference proteome</keyword>
<evidence type="ECO:0000256" key="5">
    <source>
        <dbReference type="SAM" id="Phobius"/>
    </source>
</evidence>
<dbReference type="InterPro" id="IPR003510">
    <property type="entry name" value="Fumarate_red_C"/>
</dbReference>
<evidence type="ECO:0000256" key="3">
    <source>
        <dbReference type="ARBA" id="ARBA00022989"/>
    </source>
</evidence>
<accession>A0ABP8V0G5</accession>
<organism evidence="6 7">
    <name type="scientific">Kistimonas scapharcae</name>
    <dbReference type="NCBI Taxonomy" id="1036133"/>
    <lineage>
        <taxon>Bacteria</taxon>
        <taxon>Pseudomonadati</taxon>
        <taxon>Pseudomonadota</taxon>
        <taxon>Gammaproteobacteria</taxon>
        <taxon>Oceanospirillales</taxon>
        <taxon>Endozoicomonadaceae</taxon>
        <taxon>Kistimonas</taxon>
    </lineage>
</organism>
<keyword evidence="2 5" id="KW-0812">Transmembrane</keyword>
<keyword evidence="4 5" id="KW-0472">Membrane</keyword>
<reference evidence="7" key="1">
    <citation type="journal article" date="2019" name="Int. J. Syst. Evol. Microbiol.">
        <title>The Global Catalogue of Microorganisms (GCM) 10K type strain sequencing project: providing services to taxonomists for standard genome sequencing and annotation.</title>
        <authorList>
            <consortium name="The Broad Institute Genomics Platform"/>
            <consortium name="The Broad Institute Genome Sequencing Center for Infectious Disease"/>
            <person name="Wu L."/>
            <person name="Ma J."/>
        </authorList>
    </citation>
    <scope>NUCLEOTIDE SEQUENCE [LARGE SCALE GENOMIC DNA]</scope>
    <source>
        <strain evidence="7">JCM 17805</strain>
    </source>
</reference>
<dbReference type="RefSeq" id="WP_345195178.1">
    <property type="nucleotide sequence ID" value="NZ_BAABFL010000131.1"/>
</dbReference>